<dbReference type="OrthoDB" id="416553at2759"/>
<keyword evidence="7" id="KW-1185">Reference proteome</keyword>
<dbReference type="PANTHER" id="PTHR18884">
    <property type="entry name" value="SEPTIN"/>
    <property type="match status" value="1"/>
</dbReference>
<dbReference type="PROSITE" id="PS51719">
    <property type="entry name" value="G_SEPTIN"/>
    <property type="match status" value="1"/>
</dbReference>
<dbReference type="InterPro" id="IPR016491">
    <property type="entry name" value="Septin"/>
</dbReference>
<dbReference type="OMA" id="EPCNHEL"/>
<keyword evidence="2 3" id="KW-0342">GTP-binding</keyword>
<dbReference type="GeneID" id="25031862"/>
<proteinExistence type="inferred from homology"/>
<evidence type="ECO:0000259" key="5">
    <source>
        <dbReference type="PROSITE" id="PS51719"/>
    </source>
</evidence>
<dbReference type="GO" id="GO:0032169">
    <property type="term" value="C:prospore septin ring"/>
    <property type="evidence" value="ECO:0007669"/>
    <property type="project" value="EnsemblFungi"/>
</dbReference>
<dbReference type="CDD" id="cd01850">
    <property type="entry name" value="CDC_Septin"/>
    <property type="match status" value="1"/>
</dbReference>
<dbReference type="GO" id="GO:0032175">
    <property type="term" value="C:mating projection septin ring"/>
    <property type="evidence" value="ECO:0007669"/>
    <property type="project" value="EnsemblFungi"/>
</dbReference>
<evidence type="ECO:0000313" key="7">
    <source>
        <dbReference type="Proteomes" id="UP000016088"/>
    </source>
</evidence>
<keyword evidence="4" id="KW-0175">Coiled coil</keyword>
<dbReference type="eggNOG" id="KOG2655">
    <property type="taxonomic scope" value="Eukaryota"/>
</dbReference>
<feature type="coiled-coil region" evidence="4">
    <location>
        <begin position="309"/>
        <end position="372"/>
    </location>
</feature>
<accession>S9R5U9</accession>
<dbReference type="Pfam" id="PF00735">
    <property type="entry name" value="Septin"/>
    <property type="match status" value="1"/>
</dbReference>
<dbReference type="Proteomes" id="UP000016088">
    <property type="component" value="Unassembled WGS sequence"/>
</dbReference>
<feature type="domain" description="Septin-type G" evidence="5">
    <location>
        <begin position="27"/>
        <end position="296"/>
    </location>
</feature>
<dbReference type="InterPro" id="IPR027417">
    <property type="entry name" value="P-loop_NTPase"/>
</dbReference>
<dbReference type="InterPro" id="IPR030379">
    <property type="entry name" value="G_SEPTIN_dom"/>
</dbReference>
<evidence type="ECO:0000256" key="3">
    <source>
        <dbReference type="RuleBase" id="RU004560"/>
    </source>
</evidence>
<organism evidence="6 7">
    <name type="scientific">Schizosaccharomyces octosporus (strain yFS286)</name>
    <name type="common">Fission yeast</name>
    <name type="synonym">Octosporomyces octosporus</name>
    <dbReference type="NCBI Taxonomy" id="483514"/>
    <lineage>
        <taxon>Eukaryota</taxon>
        <taxon>Fungi</taxon>
        <taxon>Dikarya</taxon>
        <taxon>Ascomycota</taxon>
        <taxon>Taphrinomycotina</taxon>
        <taxon>Schizosaccharomycetes</taxon>
        <taxon>Schizosaccharomycetales</taxon>
        <taxon>Schizosaccharomycetaceae</taxon>
        <taxon>Schizosaccharomyces</taxon>
    </lineage>
</organism>
<dbReference type="SUPFAM" id="SSF52540">
    <property type="entry name" value="P-loop containing nucleoside triphosphate hydrolases"/>
    <property type="match status" value="1"/>
</dbReference>
<evidence type="ECO:0000256" key="1">
    <source>
        <dbReference type="ARBA" id="ARBA00022741"/>
    </source>
</evidence>
<dbReference type="GO" id="GO:0070583">
    <property type="term" value="P:spore membrane bending pathway"/>
    <property type="evidence" value="ECO:0007669"/>
    <property type="project" value="EnsemblFungi"/>
</dbReference>
<keyword evidence="1 3" id="KW-0547">Nucleotide-binding</keyword>
<dbReference type="PIRSF" id="PIRSF006698">
    <property type="entry name" value="Septin"/>
    <property type="match status" value="1"/>
</dbReference>
<evidence type="ECO:0000256" key="4">
    <source>
        <dbReference type="SAM" id="Coils"/>
    </source>
</evidence>
<dbReference type="EMBL" id="KE503206">
    <property type="protein sequence ID" value="EPX73670.1"/>
    <property type="molecule type" value="Genomic_DNA"/>
</dbReference>
<dbReference type="Gene3D" id="3.40.50.300">
    <property type="entry name" value="P-loop containing nucleotide triphosphate hydrolases"/>
    <property type="match status" value="1"/>
</dbReference>
<dbReference type="HOGENOM" id="CLU_017718_8_1_1"/>
<protein>
    <submittedName>
        <fullName evidence="6">Septin Spn6</fullName>
    </submittedName>
</protein>
<dbReference type="VEuPathDB" id="FungiDB:SOCG_02888"/>
<name>S9R5U9_SCHOY</name>
<comment type="similarity">
    <text evidence="3">Belongs to the TRAFAC class TrmE-Era-EngA-EngB-Septin-like GTPase superfamily. Septin GTPase family.</text>
</comment>
<dbReference type="GO" id="GO:0032152">
    <property type="term" value="C:meiotic septin complex"/>
    <property type="evidence" value="ECO:0007669"/>
    <property type="project" value="EnsemblFungi"/>
</dbReference>
<dbReference type="GO" id="GO:0005525">
    <property type="term" value="F:GTP binding"/>
    <property type="evidence" value="ECO:0007669"/>
    <property type="project" value="UniProtKB-KW"/>
</dbReference>
<evidence type="ECO:0000313" key="6">
    <source>
        <dbReference type="EMBL" id="EPX73670.1"/>
    </source>
</evidence>
<reference evidence="6 7" key="1">
    <citation type="journal article" date="2011" name="Science">
        <title>Comparative functional genomics of the fission yeasts.</title>
        <authorList>
            <person name="Rhind N."/>
            <person name="Chen Z."/>
            <person name="Yassour M."/>
            <person name="Thompson D.A."/>
            <person name="Haas B.J."/>
            <person name="Habib N."/>
            <person name="Wapinski I."/>
            <person name="Roy S."/>
            <person name="Lin M.F."/>
            <person name="Heiman D.I."/>
            <person name="Young S.K."/>
            <person name="Furuya K."/>
            <person name="Guo Y."/>
            <person name="Pidoux A."/>
            <person name="Chen H.M."/>
            <person name="Robbertse B."/>
            <person name="Goldberg J.M."/>
            <person name="Aoki K."/>
            <person name="Bayne E.H."/>
            <person name="Berlin A.M."/>
            <person name="Desjardins C.A."/>
            <person name="Dobbs E."/>
            <person name="Dukaj L."/>
            <person name="Fan L."/>
            <person name="FitzGerald M.G."/>
            <person name="French C."/>
            <person name="Gujja S."/>
            <person name="Hansen K."/>
            <person name="Keifenheim D."/>
            <person name="Levin J.Z."/>
            <person name="Mosher R.A."/>
            <person name="Mueller C.A."/>
            <person name="Pfiffner J."/>
            <person name="Priest M."/>
            <person name="Russ C."/>
            <person name="Smialowska A."/>
            <person name="Swoboda P."/>
            <person name="Sykes S.M."/>
            <person name="Vaughn M."/>
            <person name="Vengrova S."/>
            <person name="Yoder R."/>
            <person name="Zeng Q."/>
            <person name="Allshire R."/>
            <person name="Baulcombe D."/>
            <person name="Birren B.W."/>
            <person name="Brown W."/>
            <person name="Ekwall K."/>
            <person name="Kellis M."/>
            <person name="Leatherwood J."/>
            <person name="Levin H."/>
            <person name="Margalit H."/>
            <person name="Martienssen R."/>
            <person name="Nieduszynski C.A."/>
            <person name="Spatafora J.W."/>
            <person name="Friedman N."/>
            <person name="Dalgaard J.Z."/>
            <person name="Baumann P."/>
            <person name="Niki H."/>
            <person name="Regev A."/>
            <person name="Nusbaum C."/>
        </authorList>
    </citation>
    <scope>NUCLEOTIDE SEQUENCE [LARGE SCALE GENOMIC DNA]</scope>
    <source>
        <strain evidence="7">yFS286</strain>
    </source>
</reference>
<dbReference type="RefSeq" id="XP_013016832.1">
    <property type="nucleotide sequence ID" value="XM_013161378.1"/>
</dbReference>
<evidence type="ECO:0000256" key="2">
    <source>
        <dbReference type="ARBA" id="ARBA00023134"/>
    </source>
</evidence>
<dbReference type="AlphaFoldDB" id="S9R5U9"/>
<sequence length="379" mass="43880">MPLVEKPQLLFNQSSLPTDRETFIKKEECYFTVMLCGSSGTGKTTFCNNLFSSLVKSPKSVDNFSKVHKQKEVHIEKTKAIIKEDDFRLNLTVLDTVGFGDFINNKDCWDVITDYLDDQHEKYLLHDQQSLRLQRKDSRVHLCLYFIKPVPYGMLPLDVVAMNKLSKHVNVIPVIAKADSLTKPELDSLKGKINKILQAQNITLFFPSAIYSADEIAKDLSQACPFAIVASKEAVNDENEGKIGRKYPWGTSEIENEDHCDFSKLKNLIINNHMLELIQSTEKVIYERYRQEQLINRKNGIPKLKKAHYERLNEEKARIQKKVEEKSVELENTFKEREEKLAVVRDDLNNELAEYHDKVRILETQLDALRNYKGKNQKK</sequence>
<gene>
    <name evidence="6" type="ORF">SOCG_02888</name>
</gene>